<evidence type="ECO:0000313" key="1">
    <source>
        <dbReference type="EMBL" id="GAB1254561.1"/>
    </source>
</evidence>
<proteinExistence type="predicted"/>
<protein>
    <recommendedName>
        <fullName evidence="3">DUF2513 domain-containing protein</fullName>
    </recommendedName>
</protein>
<organism evidence="1 2">
    <name type="scientific">Desulfovibrio falkowii</name>
    <dbReference type="NCBI Taxonomy" id="3136602"/>
    <lineage>
        <taxon>Bacteria</taxon>
        <taxon>Pseudomonadati</taxon>
        <taxon>Thermodesulfobacteriota</taxon>
        <taxon>Desulfovibrionia</taxon>
        <taxon>Desulfovibrionales</taxon>
        <taxon>Desulfovibrionaceae</taxon>
        <taxon>Desulfovibrio</taxon>
    </lineage>
</organism>
<dbReference type="Proteomes" id="UP001628192">
    <property type="component" value="Unassembled WGS sequence"/>
</dbReference>
<evidence type="ECO:0008006" key="3">
    <source>
        <dbReference type="Google" id="ProtNLM"/>
    </source>
</evidence>
<gene>
    <name evidence="1" type="ORF">Defa_20480</name>
</gene>
<evidence type="ECO:0000313" key="2">
    <source>
        <dbReference type="Proteomes" id="UP001628192"/>
    </source>
</evidence>
<dbReference type="RefSeq" id="WP_407844816.1">
    <property type="nucleotide sequence ID" value="NZ_BAAFSG010000001.1"/>
</dbReference>
<name>A0ABQ0EAB3_9BACT</name>
<reference evidence="1 2" key="1">
    <citation type="journal article" date="2025" name="Int. J. Syst. Evol. Microbiol.">
        <title>Desulfovibrio falkowii sp. nov., Porphyromonas miyakawae sp. nov., Mediterraneibacter flintii sp. nov. and Owariibacterium komagatae gen. nov., sp. nov., isolated from human faeces.</title>
        <authorList>
            <person name="Hamaguchi T."/>
            <person name="Ohara M."/>
            <person name="Hisatomi A."/>
            <person name="Sekiguchi K."/>
            <person name="Takeda J.I."/>
            <person name="Ueyama J."/>
            <person name="Ito M."/>
            <person name="Nishiwaki H."/>
            <person name="Ogi T."/>
            <person name="Hirayama M."/>
            <person name="Ohkuma M."/>
            <person name="Sakamoto M."/>
            <person name="Ohno K."/>
        </authorList>
    </citation>
    <scope>NUCLEOTIDE SEQUENCE [LARGE SCALE GENOMIC DNA]</scope>
    <source>
        <strain evidence="1 2">13CB8C</strain>
    </source>
</reference>
<comment type="caution">
    <text evidence="1">The sequence shown here is derived from an EMBL/GenBank/DDBJ whole genome shotgun (WGS) entry which is preliminary data.</text>
</comment>
<accession>A0ABQ0EAB3</accession>
<sequence length="126" mass="14159">MSNLDRFNEITAKVFADCYSSFPVPLDFCQSDYIEGVSDAESDPLFFSTLEWLKKHGYISFECQELGWANYYGVQLTEKGLTALNAVPDALKEKKTVGDRVVEVVKTGSKELMSECIRQIVRATVS</sequence>
<keyword evidence="2" id="KW-1185">Reference proteome</keyword>
<dbReference type="EMBL" id="BAAFSG010000001">
    <property type="protein sequence ID" value="GAB1254561.1"/>
    <property type="molecule type" value="Genomic_DNA"/>
</dbReference>